<reference evidence="3" key="1">
    <citation type="journal article" date="2014" name="Int. J. Syst. Evol. Microbiol.">
        <title>Complete genome sequence of Corynebacterium casei LMG S-19264T (=DSM 44701T), isolated from a smear-ripened cheese.</title>
        <authorList>
            <consortium name="US DOE Joint Genome Institute (JGI-PGF)"/>
            <person name="Walter F."/>
            <person name="Albersmeier A."/>
            <person name="Kalinowski J."/>
            <person name="Ruckert C."/>
        </authorList>
    </citation>
    <scope>NUCLEOTIDE SEQUENCE</scope>
    <source>
        <strain evidence="3">CCM 7684</strain>
    </source>
</reference>
<gene>
    <name evidence="3" type="ORF">GCM10007276_33660</name>
</gene>
<evidence type="ECO:0000259" key="2">
    <source>
        <dbReference type="Pfam" id="PF01970"/>
    </source>
</evidence>
<dbReference type="PANTHER" id="PTHR35342:SF5">
    <property type="entry name" value="TRICARBOXYLIC TRANSPORT PROTEIN"/>
    <property type="match status" value="1"/>
</dbReference>
<feature type="transmembrane region" description="Helical" evidence="1">
    <location>
        <begin position="260"/>
        <end position="283"/>
    </location>
</feature>
<feature type="transmembrane region" description="Helical" evidence="1">
    <location>
        <begin position="109"/>
        <end position="132"/>
    </location>
</feature>
<protein>
    <recommendedName>
        <fullName evidence="2">DUF112 domain-containing protein</fullName>
    </recommendedName>
</protein>
<feature type="transmembrane region" description="Helical" evidence="1">
    <location>
        <begin position="415"/>
        <end position="433"/>
    </location>
</feature>
<dbReference type="PANTHER" id="PTHR35342">
    <property type="entry name" value="TRICARBOXYLIC TRANSPORT PROTEIN"/>
    <property type="match status" value="1"/>
</dbReference>
<feature type="transmembrane region" description="Helical" evidence="1">
    <location>
        <begin position="471"/>
        <end position="491"/>
    </location>
</feature>
<evidence type="ECO:0000256" key="1">
    <source>
        <dbReference type="SAM" id="Phobius"/>
    </source>
</evidence>
<feature type="transmembrane region" description="Helical" evidence="1">
    <location>
        <begin position="392"/>
        <end position="408"/>
    </location>
</feature>
<feature type="transmembrane region" description="Helical" evidence="1">
    <location>
        <begin position="144"/>
        <end position="163"/>
    </location>
</feature>
<name>A0A8J3DYQ8_9RHOB</name>
<feature type="domain" description="DUF112" evidence="2">
    <location>
        <begin position="20"/>
        <end position="440"/>
    </location>
</feature>
<accession>A0A8J3DYQ8</accession>
<dbReference type="InterPro" id="IPR002823">
    <property type="entry name" value="DUF112_TM"/>
</dbReference>
<feature type="transmembrane region" description="Helical" evidence="1">
    <location>
        <begin position="199"/>
        <end position="221"/>
    </location>
</feature>
<dbReference type="Proteomes" id="UP000602745">
    <property type="component" value="Unassembled WGS sequence"/>
</dbReference>
<dbReference type="EMBL" id="BMCP01000007">
    <property type="protein sequence ID" value="GGE53855.1"/>
    <property type="molecule type" value="Genomic_DNA"/>
</dbReference>
<evidence type="ECO:0000313" key="3">
    <source>
        <dbReference type="EMBL" id="GGE53855.1"/>
    </source>
</evidence>
<proteinExistence type="predicted"/>
<feature type="transmembrane region" description="Helical" evidence="1">
    <location>
        <begin position="169"/>
        <end position="187"/>
    </location>
</feature>
<dbReference type="Pfam" id="PF01970">
    <property type="entry name" value="TctA"/>
    <property type="match status" value="1"/>
</dbReference>
<feature type="transmembrane region" description="Helical" evidence="1">
    <location>
        <begin position="20"/>
        <end position="40"/>
    </location>
</feature>
<keyword evidence="1" id="KW-0472">Membrane</keyword>
<feature type="transmembrane region" description="Helical" evidence="1">
    <location>
        <begin position="356"/>
        <end position="386"/>
    </location>
</feature>
<comment type="caution">
    <text evidence="3">The sequence shown here is derived from an EMBL/GenBank/DDBJ whole genome shotgun (WGS) entry which is preliminary data.</text>
</comment>
<organism evidence="3 4">
    <name type="scientific">Agaricicola taiwanensis</name>
    <dbReference type="NCBI Taxonomy" id="591372"/>
    <lineage>
        <taxon>Bacteria</taxon>
        <taxon>Pseudomonadati</taxon>
        <taxon>Pseudomonadota</taxon>
        <taxon>Alphaproteobacteria</taxon>
        <taxon>Rhodobacterales</taxon>
        <taxon>Paracoccaceae</taxon>
        <taxon>Agaricicola</taxon>
    </lineage>
</organism>
<evidence type="ECO:0000313" key="4">
    <source>
        <dbReference type="Proteomes" id="UP000602745"/>
    </source>
</evidence>
<keyword evidence="4" id="KW-1185">Reference proteome</keyword>
<reference evidence="3" key="2">
    <citation type="submission" date="2020-09" db="EMBL/GenBank/DDBJ databases">
        <authorList>
            <person name="Sun Q."/>
            <person name="Sedlacek I."/>
        </authorList>
    </citation>
    <scope>NUCLEOTIDE SEQUENCE</scope>
    <source>
        <strain evidence="3">CCM 7684</strain>
    </source>
</reference>
<keyword evidence="1" id="KW-1133">Transmembrane helix</keyword>
<keyword evidence="1" id="KW-0812">Transmembrane</keyword>
<sequence length="512" mass="53915">MESLASMGGGILHALDPMTLLYCFVGVTVGTFVGVLPGIGPLATVSMLLPLTFYLEPTQALVMLAGIYYGSQYGGSTASILLNLPGDAGAAVTCLDGYPLARQGKAGTALFVTTIGSFIGGCFAITVLVLLAPPLGRIAVSMSSAEYFSMMLLGIIAAVTLVNGSVLKGVAMVALGLVLGLMGTDVMSGTIRFAFDIPYLYDGASLVLVAMGLFGVSEVLASMGAADNDWVASQKIRLRNLIPSRDDMNRSWAPIARGSVLGSIMGIVPGAGTTIPAFLSYAFEKRVSRTPERFGKGAIEGVAAPETANNAAAQTAFIPTLTLGVPGGPTMALMLGALMIHGITPGPQLITQHPDVFWSLVGSFWVGNLMLLVLNLPMVGIWVWMLKIPYRILYPGILVFICLGVYSVNYSFVDVIMVCAFGVVGYILMLLRFEPAPLLLGFVLGPMMEENLRRTLLISNGDFSVFIERPVSAGLLLVCAGLLAMSLWGAVSGRRKKLPPSDESMAIEAHKA</sequence>
<dbReference type="AlphaFoldDB" id="A0A8J3DYQ8"/>